<protein>
    <submittedName>
        <fullName evidence="1">Uncharacterized protein</fullName>
    </submittedName>
</protein>
<name>A0A518V863_BRELA</name>
<organism evidence="1 2">
    <name type="scientific">Brevibacillus laterosporus</name>
    <name type="common">Bacillus laterosporus</name>
    <dbReference type="NCBI Taxonomy" id="1465"/>
    <lineage>
        <taxon>Bacteria</taxon>
        <taxon>Bacillati</taxon>
        <taxon>Bacillota</taxon>
        <taxon>Bacilli</taxon>
        <taxon>Bacillales</taxon>
        <taxon>Paenibacillaceae</taxon>
        <taxon>Brevibacillus</taxon>
    </lineage>
</organism>
<proteinExistence type="predicted"/>
<sequence length="104" mass="11800">MHKIVQLAKGFGIKADDAIIKNSSTPPEFFGNHTAEYVAKVDNSEYEVLIRENELVSFGFSKPDGIKKKIMSYVDGKWPIAKAQKSALAFLESPIWKKRHVKYQ</sequence>
<dbReference type="Proteomes" id="UP000319432">
    <property type="component" value="Chromosome"/>
</dbReference>
<dbReference type="AlphaFoldDB" id="A0A518V863"/>
<accession>A0A518V863</accession>
<evidence type="ECO:0000313" key="1">
    <source>
        <dbReference type="EMBL" id="QDX93190.1"/>
    </source>
</evidence>
<gene>
    <name evidence="1" type="ORF">EEL30_13275</name>
</gene>
<evidence type="ECO:0000313" key="2">
    <source>
        <dbReference type="Proteomes" id="UP000319432"/>
    </source>
</evidence>
<reference evidence="1 2" key="1">
    <citation type="submission" date="2018-11" db="EMBL/GenBank/DDBJ databases">
        <title>Phylogenetic determinants of toxin gene distribution in genomes of Brevibacillus laterosporus.</title>
        <authorList>
            <person name="Glare T.R."/>
            <person name="Durrant A."/>
            <person name="Berry C."/>
            <person name="Palma L."/>
            <person name="Ormskirk M."/>
            <person name="Cox M.O."/>
        </authorList>
    </citation>
    <scope>NUCLEOTIDE SEQUENCE [LARGE SCALE GENOMIC DNA]</scope>
    <source>
        <strain evidence="1 2">1821L</strain>
    </source>
</reference>
<dbReference type="EMBL" id="CP033464">
    <property type="protein sequence ID" value="QDX93190.1"/>
    <property type="molecule type" value="Genomic_DNA"/>
</dbReference>
<keyword evidence="2" id="KW-1185">Reference proteome</keyword>